<dbReference type="EMBL" id="CH476619">
    <property type="protein sequence ID" value="EEP82758.1"/>
    <property type="molecule type" value="Genomic_DNA"/>
</dbReference>
<organism evidence="2 3">
    <name type="scientific">Uncinocarpus reesii (strain UAMH 1704)</name>
    <dbReference type="NCBI Taxonomy" id="336963"/>
    <lineage>
        <taxon>Eukaryota</taxon>
        <taxon>Fungi</taxon>
        <taxon>Dikarya</taxon>
        <taxon>Ascomycota</taxon>
        <taxon>Pezizomycotina</taxon>
        <taxon>Eurotiomycetes</taxon>
        <taxon>Eurotiomycetidae</taxon>
        <taxon>Onygenales</taxon>
        <taxon>Onygenaceae</taxon>
        <taxon>Uncinocarpus</taxon>
    </lineage>
</organism>
<evidence type="ECO:0000256" key="1">
    <source>
        <dbReference type="SAM" id="MobiDB-lite"/>
    </source>
</evidence>
<reference evidence="3" key="1">
    <citation type="journal article" date="2009" name="Genome Res.">
        <title>Comparative genomic analyses of the human fungal pathogens Coccidioides and their relatives.</title>
        <authorList>
            <person name="Sharpton T.J."/>
            <person name="Stajich J.E."/>
            <person name="Rounsley S.D."/>
            <person name="Gardner M.J."/>
            <person name="Wortman J.R."/>
            <person name="Jordar V.S."/>
            <person name="Maiti R."/>
            <person name="Kodira C.D."/>
            <person name="Neafsey D.E."/>
            <person name="Zeng Q."/>
            <person name="Hung C.-Y."/>
            <person name="McMahan C."/>
            <person name="Muszewska A."/>
            <person name="Grynberg M."/>
            <person name="Mandel M.A."/>
            <person name="Kellner E.M."/>
            <person name="Barker B.M."/>
            <person name="Galgiani J.N."/>
            <person name="Orbach M.J."/>
            <person name="Kirkland T.N."/>
            <person name="Cole G.T."/>
            <person name="Henn M.R."/>
            <person name="Birren B.W."/>
            <person name="Taylor J.W."/>
        </authorList>
    </citation>
    <scope>NUCLEOTIDE SEQUENCE [LARGE SCALE GENOMIC DNA]</scope>
    <source>
        <strain evidence="3">UAMH 1704</strain>
    </source>
</reference>
<dbReference type="KEGG" id="ure:UREG_07623"/>
<dbReference type="Proteomes" id="UP000002058">
    <property type="component" value="Unassembled WGS sequence"/>
</dbReference>
<dbReference type="AlphaFoldDB" id="C4JZM2"/>
<proteinExistence type="predicted"/>
<dbReference type="VEuPathDB" id="FungiDB:UREG_07623"/>
<dbReference type="RefSeq" id="XP_002582850.1">
    <property type="nucleotide sequence ID" value="XM_002582804.1"/>
</dbReference>
<evidence type="ECO:0000313" key="2">
    <source>
        <dbReference type="EMBL" id="EEP82758.1"/>
    </source>
</evidence>
<name>C4JZM2_UNCRE</name>
<gene>
    <name evidence="2" type="ORF">UREG_07623</name>
</gene>
<dbReference type="GeneID" id="8437877"/>
<evidence type="ECO:0000313" key="3">
    <source>
        <dbReference type="Proteomes" id="UP000002058"/>
    </source>
</evidence>
<sequence length="118" mass="12908">MRWDSVRPLMDGVPIHDAPCRMAYDLWGHKDQGSAAATRDSGIQSIKYSARPLRFCSVLPEPGSGTQALKLAGSWEKESKYITTIVVQFDAAFMESSSSESQQKNPGEAPLVSSAKLF</sequence>
<keyword evidence="3" id="KW-1185">Reference proteome</keyword>
<protein>
    <submittedName>
        <fullName evidence="2">Uncharacterized protein</fullName>
    </submittedName>
</protein>
<feature type="region of interest" description="Disordered" evidence="1">
    <location>
        <begin position="95"/>
        <end position="118"/>
    </location>
</feature>
<dbReference type="InParanoid" id="C4JZM2"/>
<accession>C4JZM2</accession>
<dbReference type="HOGENOM" id="CLU_2074906_0_0_1"/>
<feature type="compositionally biased region" description="Polar residues" evidence="1">
    <location>
        <begin position="95"/>
        <end position="105"/>
    </location>
</feature>